<dbReference type="FunFam" id="1.10.238.10:FF:000005">
    <property type="entry name" value="Phosphoinositide phospholipase C"/>
    <property type="match status" value="1"/>
</dbReference>
<name>A0AAN0I8D7_AMPQE</name>
<dbReference type="Gene3D" id="2.30.29.30">
    <property type="entry name" value="Pleckstrin-homology domain (PH domain)/Phosphotyrosine-binding domain (PTB)"/>
    <property type="match status" value="1"/>
</dbReference>
<dbReference type="InterPro" id="IPR000008">
    <property type="entry name" value="C2_dom"/>
</dbReference>
<keyword evidence="6 10" id="KW-0442">Lipid degradation</keyword>
<feature type="region of interest" description="Disordered" evidence="12">
    <location>
        <begin position="1"/>
        <end position="77"/>
    </location>
</feature>
<dbReference type="InterPro" id="IPR015359">
    <property type="entry name" value="PLC_EF-hand-like"/>
</dbReference>
<feature type="compositionally biased region" description="Polar residues" evidence="12">
    <location>
        <begin position="23"/>
        <end position="39"/>
    </location>
</feature>
<keyword evidence="5" id="KW-0106">Calcium</keyword>
<dbReference type="GO" id="GO:0016042">
    <property type="term" value="P:lipid catabolic process"/>
    <property type="evidence" value="ECO:0007669"/>
    <property type="project" value="UniProtKB-KW"/>
</dbReference>
<feature type="domain" description="C2" evidence="14">
    <location>
        <begin position="718"/>
        <end position="848"/>
    </location>
</feature>
<dbReference type="Pfam" id="PF00168">
    <property type="entry name" value="C2"/>
    <property type="match status" value="1"/>
</dbReference>
<dbReference type="SUPFAM" id="SSF50729">
    <property type="entry name" value="PH domain-like"/>
    <property type="match status" value="1"/>
</dbReference>
<dbReference type="AlphaFoldDB" id="A0AAN0I8D7"/>
<dbReference type="Gene3D" id="2.60.40.150">
    <property type="entry name" value="C2 domain"/>
    <property type="match status" value="1"/>
</dbReference>
<feature type="compositionally biased region" description="Basic and acidic residues" evidence="12">
    <location>
        <begin position="1094"/>
        <end position="1141"/>
    </location>
</feature>
<feature type="domain" description="EF-hand" evidence="16">
    <location>
        <begin position="237"/>
        <end position="274"/>
    </location>
</feature>
<evidence type="ECO:0000256" key="10">
    <source>
        <dbReference type="RuleBase" id="RU361133"/>
    </source>
</evidence>
<dbReference type="SMART" id="SM00239">
    <property type="entry name" value="C2"/>
    <property type="match status" value="1"/>
</dbReference>
<feature type="domain" description="EF-hand" evidence="16">
    <location>
        <begin position="201"/>
        <end position="236"/>
    </location>
</feature>
<dbReference type="PROSITE" id="PS50004">
    <property type="entry name" value="C2"/>
    <property type="match status" value="1"/>
</dbReference>
<dbReference type="KEGG" id="aqu:100634128"/>
<dbReference type="GO" id="GO:0004435">
    <property type="term" value="F:phosphatidylinositol-4,5-bisphosphate phospholipase C activity"/>
    <property type="evidence" value="ECO:0007669"/>
    <property type="project" value="UniProtKB-EC"/>
</dbReference>
<dbReference type="PANTHER" id="PTHR10336:SF209">
    <property type="entry name" value="PHOSPHOINOSITIDE PHOSPHOLIPASE C"/>
    <property type="match status" value="1"/>
</dbReference>
<dbReference type="Pfam" id="PF16457">
    <property type="entry name" value="PH_12"/>
    <property type="match status" value="1"/>
</dbReference>
<reference evidence="18" key="1">
    <citation type="journal article" date="2010" name="Nature">
        <title>The Amphimedon queenslandica genome and the evolution of animal complexity.</title>
        <authorList>
            <person name="Srivastava M."/>
            <person name="Simakov O."/>
            <person name="Chapman J."/>
            <person name="Fahey B."/>
            <person name="Gauthier M.E."/>
            <person name="Mitros T."/>
            <person name="Richards G.S."/>
            <person name="Conaco C."/>
            <person name="Dacre M."/>
            <person name="Hellsten U."/>
            <person name="Larroux C."/>
            <person name="Putnam N.H."/>
            <person name="Stanke M."/>
            <person name="Adamska M."/>
            <person name="Darling A."/>
            <person name="Degnan S.M."/>
            <person name="Oakley T.H."/>
            <person name="Plachetzki D.C."/>
            <person name="Zhai Y."/>
            <person name="Adamski M."/>
            <person name="Calcino A."/>
            <person name="Cummins S.F."/>
            <person name="Goodstein D.M."/>
            <person name="Harris C."/>
            <person name="Jackson D.J."/>
            <person name="Leys S.P."/>
            <person name="Shu S."/>
            <person name="Woodcroft B.J."/>
            <person name="Vervoort M."/>
            <person name="Kosik K.S."/>
            <person name="Manning G."/>
            <person name="Degnan B.M."/>
            <person name="Rokhsar D.S."/>
        </authorList>
    </citation>
    <scope>NUCLEOTIDE SEQUENCE [LARGE SCALE GENOMIC DNA]</scope>
</reference>
<comment type="subcellular location">
    <subcellularLocation>
        <location evidence="2">Cytoplasm</location>
    </subcellularLocation>
</comment>
<comment type="catalytic activity">
    <reaction evidence="9">
        <text>a 1,2-diacyl-sn-glycero-3-phospho-(1D-myo-inositol-4,5-bisphosphate) + H2O = 1D-myo-inositol 1,4,5-trisphosphate + a 1,2-diacyl-sn-glycerol + H(+)</text>
        <dbReference type="Rhea" id="RHEA:33179"/>
        <dbReference type="ChEBI" id="CHEBI:15377"/>
        <dbReference type="ChEBI" id="CHEBI:15378"/>
        <dbReference type="ChEBI" id="CHEBI:17815"/>
        <dbReference type="ChEBI" id="CHEBI:58456"/>
        <dbReference type="ChEBI" id="CHEBI:203600"/>
        <dbReference type="EC" id="3.1.4.11"/>
    </reaction>
    <physiologicalReaction direction="left-to-right" evidence="9">
        <dbReference type="Rhea" id="RHEA:33180"/>
    </physiologicalReaction>
</comment>
<evidence type="ECO:0000256" key="5">
    <source>
        <dbReference type="ARBA" id="ARBA00022837"/>
    </source>
</evidence>
<dbReference type="Pfam" id="PF09279">
    <property type="entry name" value="EF-hand_like"/>
    <property type="match status" value="1"/>
</dbReference>
<evidence type="ECO:0000313" key="18">
    <source>
        <dbReference type="Proteomes" id="UP000007879"/>
    </source>
</evidence>
<dbReference type="PROSITE" id="PS50003">
    <property type="entry name" value="PH_DOMAIN"/>
    <property type="match status" value="1"/>
</dbReference>
<dbReference type="InterPro" id="IPR035892">
    <property type="entry name" value="C2_domain_sf"/>
</dbReference>
<keyword evidence="11" id="KW-0175">Coiled coil</keyword>
<feature type="domain" description="PI-PLC Y-box" evidence="15">
    <location>
        <begin position="603"/>
        <end position="718"/>
    </location>
</feature>
<evidence type="ECO:0000313" key="17">
    <source>
        <dbReference type="EnsemblMetazoa" id="XP_003382436.2"/>
    </source>
</evidence>
<dbReference type="GO" id="GO:0035556">
    <property type="term" value="P:intracellular signal transduction"/>
    <property type="evidence" value="ECO:0007669"/>
    <property type="project" value="InterPro"/>
</dbReference>
<dbReference type="RefSeq" id="XP_003382436.2">
    <property type="nucleotide sequence ID" value="XM_003382388.3"/>
</dbReference>
<dbReference type="SMART" id="SM00054">
    <property type="entry name" value="EFh"/>
    <property type="match status" value="2"/>
</dbReference>
<dbReference type="Gene3D" id="3.20.20.190">
    <property type="entry name" value="Phosphatidylinositol (PI) phosphodiesterase"/>
    <property type="match status" value="1"/>
</dbReference>
<evidence type="ECO:0000256" key="7">
    <source>
        <dbReference type="ARBA" id="ARBA00023098"/>
    </source>
</evidence>
<dbReference type="Pfam" id="PF00388">
    <property type="entry name" value="PI-PLC-X"/>
    <property type="match status" value="1"/>
</dbReference>
<accession>A0AAN0I8D7</accession>
<feature type="compositionally biased region" description="Basic and acidic residues" evidence="12">
    <location>
        <begin position="507"/>
        <end position="517"/>
    </location>
</feature>
<dbReference type="SUPFAM" id="SSF47473">
    <property type="entry name" value="EF-hand"/>
    <property type="match status" value="1"/>
</dbReference>
<dbReference type="InterPro" id="IPR001711">
    <property type="entry name" value="PLipase_C_Pinositol-sp_Y"/>
</dbReference>
<dbReference type="CDD" id="cd01248">
    <property type="entry name" value="PH_PLC_ELMO1"/>
    <property type="match status" value="1"/>
</dbReference>
<keyword evidence="4" id="KW-0963">Cytoplasm</keyword>
<dbReference type="GO" id="GO:0005886">
    <property type="term" value="C:plasma membrane"/>
    <property type="evidence" value="ECO:0007669"/>
    <property type="project" value="TreeGrafter"/>
</dbReference>
<evidence type="ECO:0000259" key="13">
    <source>
        <dbReference type="PROSITE" id="PS50003"/>
    </source>
</evidence>
<dbReference type="PRINTS" id="PR00390">
    <property type="entry name" value="PHPHLIPASEC"/>
</dbReference>
<evidence type="ECO:0000259" key="15">
    <source>
        <dbReference type="PROSITE" id="PS50008"/>
    </source>
</evidence>
<dbReference type="InterPro" id="IPR001849">
    <property type="entry name" value="PH_domain"/>
</dbReference>
<dbReference type="EC" id="3.1.4.11" evidence="3 10"/>
<dbReference type="GeneID" id="100634128"/>
<dbReference type="PROSITE" id="PS50007">
    <property type="entry name" value="PIPLC_X_DOMAIN"/>
    <property type="match status" value="1"/>
</dbReference>
<dbReference type="InterPro" id="IPR000909">
    <property type="entry name" value="PLipase_C_PInositol-sp_X_dom"/>
</dbReference>
<dbReference type="Gene3D" id="1.10.238.10">
    <property type="entry name" value="EF-hand"/>
    <property type="match status" value="2"/>
</dbReference>
<dbReference type="PROSITE" id="PS00018">
    <property type="entry name" value="EF_HAND_1"/>
    <property type="match status" value="2"/>
</dbReference>
<keyword evidence="8" id="KW-0807">Transducer</keyword>
<comment type="cofactor">
    <cofactor evidence="1">
        <name>Ca(2+)</name>
        <dbReference type="ChEBI" id="CHEBI:29108"/>
    </cofactor>
</comment>
<evidence type="ECO:0000256" key="12">
    <source>
        <dbReference type="SAM" id="MobiDB-lite"/>
    </source>
</evidence>
<keyword evidence="10" id="KW-0378">Hydrolase</keyword>
<feature type="domain" description="PH" evidence="13">
    <location>
        <begin position="81"/>
        <end position="191"/>
    </location>
</feature>
<dbReference type="PROSITE" id="PS50008">
    <property type="entry name" value="PIPLC_Y_DOMAIN"/>
    <property type="match status" value="1"/>
</dbReference>
<evidence type="ECO:0000256" key="8">
    <source>
        <dbReference type="ARBA" id="ARBA00023224"/>
    </source>
</evidence>
<keyword evidence="18" id="KW-1185">Reference proteome</keyword>
<sequence>MADIDEEVTAETSPAQEPVLEEQQGQPSTTTSVSAQNDEPAQGEESSEPKPPAQEESAPEPGPDEIKKDAVPPSISGNHLKQLLVGTLLHKAKKGSKTLPRLYNISTDLVRLVWNSKRKPVAKAQIPLSQIQEVLRGRSTDSFKLHQTTSDENCCFSIRYNEGPSAKTLDLIAATPDEADLWINGLLALTFSGVSQSTSDVRKRWLRALFDESDENGDGDLSLREIVNMMKRLNVGISTKIIRKMFKEADSDGNSDQKLNFEEFSALFHNLANRPELKNLFTLYASSDEGSYMTIQDLTSFLVNAQNMSEVTDDYCQSIIERFEPSEEGKSKLLLSLDGFTQYMLSPDNDVFKRQHKSVYQDMTQPLSHYFIASSHNTYLLEDQLSGPSSVDAYIKALNKGCRCVELDCWDGDDNEPIIYHGHTLTSKILFKDVIVAIKEHAFTASPYPVILSIENHCGIKQQAVMAEHMIDIFGEMLHRDQRDEERGVLPSPEEMKYKILIKAKKLHPDQEDKSDGEGEVTDEDEAAEIDPEDIKKAQSSSDKGATADPVEPTGATGNELTVTGQPEARRVVESKKRSFRRRTNTAPSNNKPTAKRKLSSKLSKCVNYVQSVHFKGFDSTHEIPFFHMSSFGESSAFKSSEESGAHFLEYNKKHLSRTYPSGRRVDSSNYEPINMWNAGCQIVALNYQTPGKSMDWNMGKFQQNGGSGYVLKPEIMREDFAYFDHMDKAGPSGISPKVVTISIISGQQLPKPEGGSTTGEVIDPYVQIQFAGLLKDCAQFKTKVINDNGFNPVWNETFQKIVCFPELALIRFKVMDYDLLSKDDFIGQFTLPLDSIETGYRHIHLRNKDWELLDNATLFVHVTVEDLVAPSPKSKERLRVTAVKKSRQYTLMKYCQFPPIDNLLRPLNLTLKTGTDLVEDTAFATLLFKDACCKANLSESIEAMFQQAKLHNVKLHLFKTEGENFAYQVSPVSSSRSPSLHRMLQTFDRLNAQIITLLNISPSIITELESVLEEILQQKEEFNKSLSPLTPPKVQQAKAAYSFNIRTLKNDLNQLKGAVSKANDTLAKIPVICEKCSVEIKDNATTPDAPDSDQTKDDTGETVAKEKGEDVAKEESTIAKEEGAVAKEEGAIAKEESAEP</sequence>
<dbReference type="InterPro" id="IPR011992">
    <property type="entry name" value="EF-hand-dom_pair"/>
</dbReference>
<evidence type="ECO:0000256" key="6">
    <source>
        <dbReference type="ARBA" id="ARBA00022963"/>
    </source>
</evidence>
<proteinExistence type="predicted"/>
<dbReference type="PROSITE" id="PS50222">
    <property type="entry name" value="EF_HAND_2"/>
    <property type="match status" value="2"/>
</dbReference>
<dbReference type="Pfam" id="PF00387">
    <property type="entry name" value="PI-PLC-Y"/>
    <property type="match status" value="1"/>
</dbReference>
<dbReference type="InterPro" id="IPR001192">
    <property type="entry name" value="PI-PLC_fam"/>
</dbReference>
<evidence type="ECO:0000256" key="9">
    <source>
        <dbReference type="ARBA" id="ARBA00023674"/>
    </source>
</evidence>
<evidence type="ECO:0000259" key="16">
    <source>
        <dbReference type="PROSITE" id="PS50222"/>
    </source>
</evidence>
<dbReference type="PANTHER" id="PTHR10336">
    <property type="entry name" value="PHOSPHOINOSITIDE-SPECIFIC PHOSPHOLIPASE C FAMILY PROTEIN"/>
    <property type="match status" value="1"/>
</dbReference>
<dbReference type="InterPro" id="IPR017946">
    <property type="entry name" value="PLC-like_Pdiesterase_TIM-brl"/>
</dbReference>
<evidence type="ECO:0000256" key="3">
    <source>
        <dbReference type="ARBA" id="ARBA00012368"/>
    </source>
</evidence>
<feature type="compositionally biased region" description="Basic and acidic residues" evidence="12">
    <location>
        <begin position="568"/>
        <end position="577"/>
    </location>
</feature>
<reference evidence="17" key="2">
    <citation type="submission" date="2024-06" db="UniProtKB">
        <authorList>
            <consortium name="EnsemblMetazoa"/>
        </authorList>
    </citation>
    <scope>IDENTIFICATION</scope>
</reference>
<feature type="region of interest" description="Disordered" evidence="12">
    <location>
        <begin position="507"/>
        <end position="599"/>
    </location>
</feature>
<dbReference type="SMART" id="SM00148">
    <property type="entry name" value="PLCXc"/>
    <property type="match status" value="1"/>
</dbReference>
<keyword evidence="7 10" id="KW-0443">Lipid metabolism</keyword>
<dbReference type="InterPro" id="IPR011993">
    <property type="entry name" value="PH-like_dom_sf"/>
</dbReference>
<dbReference type="InterPro" id="IPR002048">
    <property type="entry name" value="EF_hand_dom"/>
</dbReference>
<protein>
    <recommendedName>
        <fullName evidence="3 10">Phosphoinositide phospholipase C</fullName>
        <ecNumber evidence="3 10">3.1.4.11</ecNumber>
    </recommendedName>
</protein>
<dbReference type="Proteomes" id="UP000007879">
    <property type="component" value="Unassembled WGS sequence"/>
</dbReference>
<dbReference type="CDD" id="cd00275">
    <property type="entry name" value="C2_PLC_like"/>
    <property type="match status" value="1"/>
</dbReference>
<feature type="compositionally biased region" description="Polar residues" evidence="12">
    <location>
        <begin position="556"/>
        <end position="565"/>
    </location>
</feature>
<dbReference type="SMART" id="SM00149">
    <property type="entry name" value="PLCYc"/>
    <property type="match status" value="1"/>
</dbReference>
<dbReference type="InterPro" id="IPR018247">
    <property type="entry name" value="EF_Hand_1_Ca_BS"/>
</dbReference>
<dbReference type="GO" id="GO:0005509">
    <property type="term" value="F:calcium ion binding"/>
    <property type="evidence" value="ECO:0007669"/>
    <property type="project" value="InterPro"/>
</dbReference>
<dbReference type="GO" id="GO:0005737">
    <property type="term" value="C:cytoplasm"/>
    <property type="evidence" value="ECO:0007669"/>
    <property type="project" value="UniProtKB-SubCell"/>
</dbReference>
<dbReference type="EnsemblMetazoa" id="XM_003382388.3">
    <property type="protein sequence ID" value="XP_003382436.2"/>
    <property type="gene ID" value="LOC100634128"/>
</dbReference>
<feature type="coiled-coil region" evidence="11">
    <location>
        <begin position="1006"/>
        <end position="1066"/>
    </location>
</feature>
<feature type="compositionally biased region" description="Acidic residues" evidence="12">
    <location>
        <begin position="518"/>
        <end position="532"/>
    </location>
</feature>
<evidence type="ECO:0000256" key="2">
    <source>
        <dbReference type="ARBA" id="ARBA00004496"/>
    </source>
</evidence>
<evidence type="ECO:0000259" key="14">
    <source>
        <dbReference type="PROSITE" id="PS50004"/>
    </source>
</evidence>
<dbReference type="SUPFAM" id="SSF51695">
    <property type="entry name" value="PLC-like phosphodiesterases"/>
    <property type="match status" value="1"/>
</dbReference>
<feature type="region of interest" description="Disordered" evidence="12">
    <location>
        <begin position="1083"/>
        <end position="1141"/>
    </location>
</feature>
<evidence type="ECO:0000256" key="4">
    <source>
        <dbReference type="ARBA" id="ARBA00022490"/>
    </source>
</evidence>
<organism evidence="17 18">
    <name type="scientific">Amphimedon queenslandica</name>
    <name type="common">Sponge</name>
    <dbReference type="NCBI Taxonomy" id="400682"/>
    <lineage>
        <taxon>Eukaryota</taxon>
        <taxon>Metazoa</taxon>
        <taxon>Porifera</taxon>
        <taxon>Demospongiae</taxon>
        <taxon>Heteroscleromorpha</taxon>
        <taxon>Haplosclerida</taxon>
        <taxon>Niphatidae</taxon>
        <taxon>Amphimedon</taxon>
    </lineage>
</organism>
<dbReference type="SUPFAM" id="SSF49562">
    <property type="entry name" value="C2 domain (Calcium/lipid-binding domain, CaLB)"/>
    <property type="match status" value="1"/>
</dbReference>
<evidence type="ECO:0000256" key="1">
    <source>
        <dbReference type="ARBA" id="ARBA00001913"/>
    </source>
</evidence>
<evidence type="ECO:0000256" key="11">
    <source>
        <dbReference type="SAM" id="Coils"/>
    </source>
</evidence>